<dbReference type="InterPro" id="IPR003660">
    <property type="entry name" value="HAMP_dom"/>
</dbReference>
<dbReference type="GO" id="GO:0016020">
    <property type="term" value="C:membrane"/>
    <property type="evidence" value="ECO:0007669"/>
    <property type="project" value="InterPro"/>
</dbReference>
<evidence type="ECO:0000259" key="5">
    <source>
        <dbReference type="PROSITE" id="PS50111"/>
    </source>
</evidence>
<evidence type="ECO:0000256" key="3">
    <source>
        <dbReference type="PROSITE-ProRule" id="PRU00284"/>
    </source>
</evidence>
<dbReference type="GO" id="GO:0007165">
    <property type="term" value="P:signal transduction"/>
    <property type="evidence" value="ECO:0007669"/>
    <property type="project" value="UniProtKB-KW"/>
</dbReference>
<dbReference type="Pfam" id="PF00015">
    <property type="entry name" value="MCPsignal"/>
    <property type="match status" value="1"/>
</dbReference>
<dbReference type="Pfam" id="PF00672">
    <property type="entry name" value="HAMP"/>
    <property type="match status" value="1"/>
</dbReference>
<keyword evidence="4" id="KW-1133">Transmembrane helix</keyword>
<dbReference type="InterPro" id="IPR004089">
    <property type="entry name" value="MCPsignal_dom"/>
</dbReference>
<feature type="domain" description="HAMP" evidence="6">
    <location>
        <begin position="218"/>
        <end position="276"/>
    </location>
</feature>
<dbReference type="Proteomes" id="UP000474024">
    <property type="component" value="Unassembled WGS sequence"/>
</dbReference>
<protein>
    <submittedName>
        <fullName evidence="7">Methyl-accepting chemotaxis protein</fullName>
    </submittedName>
</protein>
<organism evidence="7 8">
    <name type="scientific">Roseburia porci</name>
    <dbReference type="NCBI Taxonomy" id="2605790"/>
    <lineage>
        <taxon>Bacteria</taxon>
        <taxon>Bacillati</taxon>
        <taxon>Bacillota</taxon>
        <taxon>Clostridia</taxon>
        <taxon>Lachnospirales</taxon>
        <taxon>Lachnospiraceae</taxon>
        <taxon>Roseburia</taxon>
    </lineage>
</organism>
<evidence type="ECO:0000256" key="1">
    <source>
        <dbReference type="ARBA" id="ARBA00023224"/>
    </source>
</evidence>
<dbReference type="SUPFAM" id="SSF58104">
    <property type="entry name" value="Methyl-accepting chemotaxis protein (MCP) signaling domain"/>
    <property type="match status" value="1"/>
</dbReference>
<dbReference type="PROSITE" id="PS50111">
    <property type="entry name" value="CHEMOTAXIS_TRANSDUC_2"/>
    <property type="match status" value="1"/>
</dbReference>
<evidence type="ECO:0000256" key="2">
    <source>
        <dbReference type="ARBA" id="ARBA00029447"/>
    </source>
</evidence>
<comment type="similarity">
    <text evidence="2">Belongs to the methyl-accepting chemotaxis (MCP) protein family.</text>
</comment>
<evidence type="ECO:0000256" key="4">
    <source>
        <dbReference type="SAM" id="Phobius"/>
    </source>
</evidence>
<accession>A0A6L5YS68</accession>
<reference evidence="7 8" key="1">
    <citation type="submission" date="2019-08" db="EMBL/GenBank/DDBJ databases">
        <title>In-depth cultivation of the pig gut microbiome towards novel bacterial diversity and tailored functional studies.</title>
        <authorList>
            <person name="Wylensek D."/>
            <person name="Hitch T.C.A."/>
            <person name="Clavel T."/>
        </authorList>
    </citation>
    <scope>NUCLEOTIDE SEQUENCE [LARGE SCALE GENOMIC DNA]</scope>
    <source>
        <strain evidence="7 8">MUC/MUC-530-WT-4D</strain>
    </source>
</reference>
<dbReference type="SMART" id="SM00304">
    <property type="entry name" value="HAMP"/>
    <property type="match status" value="1"/>
</dbReference>
<keyword evidence="4" id="KW-0472">Membrane</keyword>
<keyword evidence="1 3" id="KW-0807">Transducer</keyword>
<feature type="domain" description="Methyl-accepting transducer" evidence="5">
    <location>
        <begin position="295"/>
        <end position="553"/>
    </location>
</feature>
<evidence type="ECO:0000259" key="6">
    <source>
        <dbReference type="PROSITE" id="PS50885"/>
    </source>
</evidence>
<dbReference type="PROSITE" id="PS50885">
    <property type="entry name" value="HAMP"/>
    <property type="match status" value="1"/>
</dbReference>
<keyword evidence="4" id="KW-0812">Transmembrane</keyword>
<dbReference type="AlphaFoldDB" id="A0A6L5YS68"/>
<dbReference type="Gene3D" id="1.10.287.950">
    <property type="entry name" value="Methyl-accepting chemotaxis protein"/>
    <property type="match status" value="1"/>
</dbReference>
<dbReference type="EMBL" id="VUNI01000015">
    <property type="protein sequence ID" value="MST75215.1"/>
    <property type="molecule type" value="Genomic_DNA"/>
</dbReference>
<evidence type="ECO:0000313" key="8">
    <source>
        <dbReference type="Proteomes" id="UP000474024"/>
    </source>
</evidence>
<evidence type="ECO:0000313" key="7">
    <source>
        <dbReference type="EMBL" id="MST75215.1"/>
    </source>
</evidence>
<dbReference type="RefSeq" id="WP_154430178.1">
    <property type="nucleotide sequence ID" value="NZ_VUNI01000015.1"/>
</dbReference>
<dbReference type="PANTHER" id="PTHR32089">
    <property type="entry name" value="METHYL-ACCEPTING CHEMOTAXIS PROTEIN MCPB"/>
    <property type="match status" value="1"/>
</dbReference>
<comment type="caution">
    <text evidence="7">The sequence shown here is derived from an EMBL/GenBank/DDBJ whole genome shotgun (WGS) entry which is preliminary data.</text>
</comment>
<name>A0A6L5YS68_9FIRM</name>
<feature type="transmembrane region" description="Helical" evidence="4">
    <location>
        <begin position="196"/>
        <end position="220"/>
    </location>
</feature>
<sequence length="583" mass="63172">MNEKKRKSTVLVKLLGPVLALGIIAVVTGVVGLSSMISIQSASKQVSGKGIRAIICLDELEKDFIQTQKLCLAICSDPGNKDLYQYVAGQLTTYQDDTAEYEKELLAMDDYFSAEDMQTMQDVFDSMSKAQEQTIALIQSAMSPDPDDGLGAKANDTFTQWNTDIGDKLDQLIQSNDQLIKDNTASQEKTYKKNRIVAFSMMMLSFAMLCVTVVVAYTSIVKPLKKQSKQLAEIIDKINNGQGDLTLRVDVKSNDEIGQSSMGINHFIETLQNIMSKIISTSHVLDGVVGNVAGSVSASSDSANDISAIMEELSATMEEVSATTNSVTTNTSNAESKVKDIADQTKVISQYAQEMKGRAVSLEQTATANMNNTTEVIDDITNEMNVALENSKSVEKVAQLTEDILSISSQTNLLALNASIEAARAGEAGKGFAVVADEIRQLADSSRETANNIQTINEQVIEAVNGLVKSSERIINYINENILPDYKSFVQGGHQYSEDAVHIDDAMIQYEQNAQEILATMTEITDAIEGINKAVEESANGVTDAATDVDSLVQSISEVNGKMEENTQVANNLKEESASFVNV</sequence>
<dbReference type="PANTHER" id="PTHR32089:SF112">
    <property type="entry name" value="LYSOZYME-LIKE PROTEIN-RELATED"/>
    <property type="match status" value="1"/>
</dbReference>
<gene>
    <name evidence="7" type="ORF">FYJ75_09290</name>
</gene>
<proteinExistence type="inferred from homology"/>
<feature type="transmembrane region" description="Helical" evidence="4">
    <location>
        <begin position="14"/>
        <end position="39"/>
    </location>
</feature>
<dbReference type="CDD" id="cd06225">
    <property type="entry name" value="HAMP"/>
    <property type="match status" value="1"/>
</dbReference>
<keyword evidence="8" id="KW-1185">Reference proteome</keyword>
<dbReference type="SMART" id="SM00283">
    <property type="entry name" value="MA"/>
    <property type="match status" value="1"/>
</dbReference>